<comment type="caution">
    <text evidence="1">The sequence shown here is derived from an EMBL/GenBank/DDBJ whole genome shotgun (WGS) entry which is preliminary data.</text>
</comment>
<gene>
    <name evidence="1" type="ORF">ACFOY7_15005</name>
</gene>
<organism evidence="1 2">
    <name type="scientific">Gracilibacillus xinjiangensis</name>
    <dbReference type="NCBI Taxonomy" id="1193282"/>
    <lineage>
        <taxon>Bacteria</taxon>
        <taxon>Bacillati</taxon>
        <taxon>Bacillota</taxon>
        <taxon>Bacilli</taxon>
        <taxon>Bacillales</taxon>
        <taxon>Bacillaceae</taxon>
        <taxon>Gracilibacillus</taxon>
    </lineage>
</organism>
<evidence type="ECO:0000313" key="2">
    <source>
        <dbReference type="Proteomes" id="UP001595882"/>
    </source>
</evidence>
<dbReference type="Gene3D" id="3.60.15.10">
    <property type="entry name" value="Ribonuclease Z/Hydroxyacylglutathione hydrolase-like"/>
    <property type="match status" value="1"/>
</dbReference>
<evidence type="ECO:0000313" key="1">
    <source>
        <dbReference type="EMBL" id="MFC4404377.1"/>
    </source>
</evidence>
<dbReference type="SUPFAM" id="SSF56281">
    <property type="entry name" value="Metallo-hydrolase/oxidoreductase"/>
    <property type="match status" value="1"/>
</dbReference>
<sequence>MKCKIIIGLLILSLSVVFPVISAEQNVMGQDIDIIFLNLPNGEATLIKLETGDNILINTGAKASIESLVFQLEELTVTEIDRLIVTSTTEEYSGNTEAIIKKFNVRNLLLPDNFNLKEEQLLKKTNIKYWSAIEKLSLSSKMKIINIDENSHGDATFLLEYGKESVLFLNDKNTSIEEKLFKNMHQIDIIKIAAFGSGNSPTPHLLEQLDPYIGIIFHSPTHNINEDLVERLAASWIDVYFLKQTGSVYIRLSKDDYELLS</sequence>
<keyword evidence="2" id="KW-1185">Reference proteome</keyword>
<dbReference type="InterPro" id="IPR036866">
    <property type="entry name" value="RibonucZ/Hydroxyglut_hydro"/>
</dbReference>
<dbReference type="RefSeq" id="WP_390252969.1">
    <property type="nucleotide sequence ID" value="NZ_JBHSDT010000008.1"/>
</dbReference>
<reference evidence="2" key="1">
    <citation type="journal article" date="2019" name="Int. J. Syst. Evol. Microbiol.">
        <title>The Global Catalogue of Microorganisms (GCM) 10K type strain sequencing project: providing services to taxonomists for standard genome sequencing and annotation.</title>
        <authorList>
            <consortium name="The Broad Institute Genomics Platform"/>
            <consortium name="The Broad Institute Genome Sequencing Center for Infectious Disease"/>
            <person name="Wu L."/>
            <person name="Ma J."/>
        </authorList>
    </citation>
    <scope>NUCLEOTIDE SEQUENCE [LARGE SCALE GENOMIC DNA]</scope>
    <source>
        <strain evidence="2">CCUG 37865</strain>
    </source>
</reference>
<name>A0ABV8WXP9_9BACI</name>
<dbReference type="PANTHER" id="PTHR30619">
    <property type="entry name" value="DNA INTERNALIZATION/COMPETENCE PROTEIN COMEC/REC2"/>
    <property type="match status" value="1"/>
</dbReference>
<dbReference type="EMBL" id="JBHSDT010000008">
    <property type="protein sequence ID" value="MFC4404377.1"/>
    <property type="molecule type" value="Genomic_DNA"/>
</dbReference>
<keyword evidence="1" id="KW-0378">Hydrolase</keyword>
<dbReference type="GO" id="GO:0016787">
    <property type="term" value="F:hydrolase activity"/>
    <property type="evidence" value="ECO:0007669"/>
    <property type="project" value="UniProtKB-KW"/>
</dbReference>
<dbReference type="PANTHER" id="PTHR30619:SF1">
    <property type="entry name" value="RECOMBINATION PROTEIN 2"/>
    <property type="match status" value="1"/>
</dbReference>
<proteinExistence type="predicted"/>
<accession>A0ABV8WXP9</accession>
<protein>
    <submittedName>
        <fullName evidence="1">Hydrolase</fullName>
    </submittedName>
</protein>
<dbReference type="Proteomes" id="UP001595882">
    <property type="component" value="Unassembled WGS sequence"/>
</dbReference>
<dbReference type="InterPro" id="IPR052159">
    <property type="entry name" value="Competence_DNA_uptake"/>
</dbReference>